<dbReference type="CDD" id="cd07818">
    <property type="entry name" value="SRPBCC_1"/>
    <property type="match status" value="1"/>
</dbReference>
<evidence type="ECO:0008006" key="3">
    <source>
        <dbReference type="Google" id="ProtNLM"/>
    </source>
</evidence>
<reference evidence="1 2" key="1">
    <citation type="submission" date="2017-07" db="EMBL/GenBank/DDBJ databases">
        <title>Leptospira spp. isolated from tropical soils.</title>
        <authorList>
            <person name="Thibeaux R."/>
            <person name="Iraola G."/>
            <person name="Ferres I."/>
            <person name="Bierque E."/>
            <person name="Girault D."/>
            <person name="Soupe-Gilbert M.-E."/>
            <person name="Picardeau M."/>
            <person name="Goarant C."/>
        </authorList>
    </citation>
    <scope>NUCLEOTIDE SEQUENCE [LARGE SCALE GENOMIC DNA]</scope>
    <source>
        <strain evidence="1 2">FH2-C-A2</strain>
    </source>
</reference>
<sequence length="178" mass="20714">MSVLKYILLSVLGLLLLALAIALFLPKNFYSEAEIVVERPKKETFDFIKNVKNQNRYSKWFLLDPNIKMRYSGEDGKVGFISYWKSDIKDVGVGEQEIVKISEGERMEVEIRIQEPFVSKDSAFTRVESLSENRTKIVSGYYGKMHYPTNLMTPFIRNMISEDMKGNLERLKKILEEK</sequence>
<proteinExistence type="predicted"/>
<accession>A0A2M9ZDX0</accession>
<dbReference type="InterPro" id="IPR023393">
    <property type="entry name" value="START-like_dom_sf"/>
</dbReference>
<dbReference type="RefSeq" id="WP_100757238.1">
    <property type="nucleotide sequence ID" value="NZ_NPDT01000001.1"/>
</dbReference>
<dbReference type="AlphaFoldDB" id="A0A2M9ZDX0"/>
<evidence type="ECO:0000313" key="1">
    <source>
        <dbReference type="EMBL" id="PJZ66615.1"/>
    </source>
</evidence>
<comment type="caution">
    <text evidence="1">The sequence shown here is derived from an EMBL/GenBank/DDBJ whole genome shotgun (WGS) entry which is preliminary data.</text>
</comment>
<dbReference type="SUPFAM" id="SSF55961">
    <property type="entry name" value="Bet v1-like"/>
    <property type="match status" value="1"/>
</dbReference>
<gene>
    <name evidence="1" type="ORF">CH371_00420</name>
</gene>
<organism evidence="1 2">
    <name type="scientific">Leptospira wolffii</name>
    <dbReference type="NCBI Taxonomy" id="409998"/>
    <lineage>
        <taxon>Bacteria</taxon>
        <taxon>Pseudomonadati</taxon>
        <taxon>Spirochaetota</taxon>
        <taxon>Spirochaetia</taxon>
        <taxon>Leptospirales</taxon>
        <taxon>Leptospiraceae</taxon>
        <taxon>Leptospira</taxon>
    </lineage>
</organism>
<name>A0A2M9ZDX0_9LEPT</name>
<evidence type="ECO:0000313" key="2">
    <source>
        <dbReference type="Proteomes" id="UP000231912"/>
    </source>
</evidence>
<dbReference type="Proteomes" id="UP000231912">
    <property type="component" value="Unassembled WGS sequence"/>
</dbReference>
<protein>
    <recommendedName>
        <fullName evidence="3">Polyketide cyclase</fullName>
    </recommendedName>
</protein>
<dbReference type="Gene3D" id="3.30.530.20">
    <property type="match status" value="1"/>
</dbReference>
<dbReference type="EMBL" id="NPDT01000001">
    <property type="protein sequence ID" value="PJZ66615.1"/>
    <property type="molecule type" value="Genomic_DNA"/>
</dbReference>